<protein>
    <submittedName>
        <fullName evidence="4">DNA protecting protein DprA</fullName>
    </submittedName>
</protein>
<dbReference type="Gene3D" id="3.40.50.450">
    <property type="match status" value="1"/>
</dbReference>
<accession>A0AAJ2EW55</accession>
<gene>
    <name evidence="4" type="ORF">QE440_002143</name>
</gene>
<feature type="domain" description="Smf/DprA SLOG" evidence="3">
    <location>
        <begin position="83"/>
        <end position="246"/>
    </location>
</feature>
<feature type="region of interest" description="Disordered" evidence="2">
    <location>
        <begin position="246"/>
        <end position="308"/>
    </location>
</feature>
<evidence type="ECO:0000259" key="3">
    <source>
        <dbReference type="Pfam" id="PF02481"/>
    </source>
</evidence>
<comment type="similarity">
    <text evidence="1">Belongs to the DprA/Smf family.</text>
</comment>
<dbReference type="InterPro" id="IPR057666">
    <property type="entry name" value="DrpA_SLOG"/>
</dbReference>
<dbReference type="InterPro" id="IPR003488">
    <property type="entry name" value="DprA"/>
</dbReference>
<reference evidence="4" key="1">
    <citation type="submission" date="2023-08" db="EMBL/GenBank/DDBJ databases">
        <title>Functional and genomic diversity of the sorghum phyllosphere microbiome.</title>
        <authorList>
            <person name="Shade A."/>
        </authorList>
    </citation>
    <scope>NUCLEOTIDE SEQUENCE</scope>
    <source>
        <strain evidence="4">SORGH_AS_0201</strain>
    </source>
</reference>
<comment type="caution">
    <text evidence="4">The sequence shown here is derived from an EMBL/GenBank/DDBJ whole genome shotgun (WGS) entry which is preliminary data.</text>
</comment>
<proteinExistence type="inferred from homology"/>
<dbReference type="GO" id="GO:0009294">
    <property type="term" value="P:DNA-mediated transformation"/>
    <property type="evidence" value="ECO:0007669"/>
    <property type="project" value="InterPro"/>
</dbReference>
<dbReference type="EMBL" id="JAVJAF010000001">
    <property type="protein sequence ID" value="MDR6234402.1"/>
    <property type="molecule type" value="Genomic_DNA"/>
</dbReference>
<dbReference type="PANTHER" id="PTHR43022">
    <property type="entry name" value="PROTEIN SMF"/>
    <property type="match status" value="1"/>
</dbReference>
<evidence type="ECO:0000256" key="2">
    <source>
        <dbReference type="SAM" id="MobiDB-lite"/>
    </source>
</evidence>
<name>A0AAJ2EW55_9PSED</name>
<dbReference type="Pfam" id="PF02481">
    <property type="entry name" value="DNA_processg_A"/>
    <property type="match status" value="1"/>
</dbReference>
<dbReference type="NCBIfam" id="TIGR00732">
    <property type="entry name" value="dprA"/>
    <property type="match status" value="1"/>
</dbReference>
<feature type="compositionally biased region" description="Low complexity" evidence="2">
    <location>
        <begin position="246"/>
        <end position="274"/>
    </location>
</feature>
<dbReference type="AlphaFoldDB" id="A0AAJ2EW55"/>
<dbReference type="SUPFAM" id="SSF102405">
    <property type="entry name" value="MCP/YpsA-like"/>
    <property type="match status" value="1"/>
</dbReference>
<evidence type="ECO:0000256" key="1">
    <source>
        <dbReference type="ARBA" id="ARBA00006525"/>
    </source>
</evidence>
<dbReference type="Proteomes" id="UP001268036">
    <property type="component" value="Unassembled WGS sequence"/>
</dbReference>
<dbReference type="PANTHER" id="PTHR43022:SF1">
    <property type="entry name" value="PROTEIN SMF"/>
    <property type="match status" value="1"/>
</dbReference>
<evidence type="ECO:0000313" key="4">
    <source>
        <dbReference type="EMBL" id="MDR6234402.1"/>
    </source>
</evidence>
<evidence type="ECO:0000313" key="5">
    <source>
        <dbReference type="Proteomes" id="UP001268036"/>
    </source>
</evidence>
<organism evidence="4 5">
    <name type="scientific">Pseudomonas oryzihabitans</name>
    <dbReference type="NCBI Taxonomy" id="47885"/>
    <lineage>
        <taxon>Bacteria</taxon>
        <taxon>Pseudomonadati</taxon>
        <taxon>Pseudomonadota</taxon>
        <taxon>Gammaproteobacteria</taxon>
        <taxon>Pseudomonadales</taxon>
        <taxon>Pseudomonadaceae</taxon>
        <taxon>Pseudomonas</taxon>
    </lineage>
</organism>
<sequence length="308" mass="31990">MASLSPAEQEARLRLHALPEIGAVRHRLLLQAFGSAAAALSAPASAWRALRLPAVAADARRSAETRERAARALAWLEAPDRHLLCLGEDGYPALLGEIADPPPLLFVEGRVELLDRPQLALVGSRQASAQGLDNARRFAHSLAAAGFCVTSGLALGIDGAAHQGALDAGGATLAVLGTGLQQLYPRRHLGLARRLLAEGGALVSELPLDCTPQAANFPKRNRIISGLSLGTLVVEASPSSGSLITAPGRRAGPRGVRPARLHPSSRCSRLSSADSRGRATGGKRGAYPRGLAGMAQSARGRGTRAERG</sequence>